<dbReference type="Proteomes" id="UP001497457">
    <property type="component" value="Chromosome 23rd"/>
</dbReference>
<organism evidence="2 3">
    <name type="scientific">Urochloa decumbens</name>
    <dbReference type="NCBI Taxonomy" id="240449"/>
    <lineage>
        <taxon>Eukaryota</taxon>
        <taxon>Viridiplantae</taxon>
        <taxon>Streptophyta</taxon>
        <taxon>Embryophyta</taxon>
        <taxon>Tracheophyta</taxon>
        <taxon>Spermatophyta</taxon>
        <taxon>Magnoliopsida</taxon>
        <taxon>Liliopsida</taxon>
        <taxon>Poales</taxon>
        <taxon>Poaceae</taxon>
        <taxon>PACMAD clade</taxon>
        <taxon>Panicoideae</taxon>
        <taxon>Panicodae</taxon>
        <taxon>Paniceae</taxon>
        <taxon>Melinidinae</taxon>
        <taxon>Urochloa</taxon>
    </lineage>
</organism>
<feature type="signal peptide" evidence="1">
    <location>
        <begin position="1"/>
        <end position="27"/>
    </location>
</feature>
<dbReference type="AlphaFoldDB" id="A0ABC9AVE0"/>
<evidence type="ECO:0000313" key="3">
    <source>
        <dbReference type="Proteomes" id="UP001497457"/>
    </source>
</evidence>
<sequence>MAAVESSTTRALCAAICILMLTSSALSELVFVNQLLVYIPPNCTRQKCIAQCLRINRNPTILTQGECKSPTVCQCKFYKERSPPPLSRSPSPPTLE</sequence>
<proteinExistence type="predicted"/>
<evidence type="ECO:0000256" key="1">
    <source>
        <dbReference type="SAM" id="SignalP"/>
    </source>
</evidence>
<gene>
    <name evidence="2" type="ORF">URODEC1_LOCUS58615</name>
</gene>
<dbReference type="EMBL" id="OZ075133">
    <property type="protein sequence ID" value="CAL4986981.1"/>
    <property type="molecule type" value="Genomic_DNA"/>
</dbReference>
<feature type="chain" id="PRO_5044880074" evidence="1">
    <location>
        <begin position="28"/>
        <end position="96"/>
    </location>
</feature>
<accession>A0ABC9AVE0</accession>
<protein>
    <submittedName>
        <fullName evidence="2">Uncharacterized protein</fullName>
    </submittedName>
</protein>
<evidence type="ECO:0000313" key="2">
    <source>
        <dbReference type="EMBL" id="CAL4986981.1"/>
    </source>
</evidence>
<keyword evidence="1" id="KW-0732">Signal</keyword>
<reference evidence="2" key="1">
    <citation type="submission" date="2024-10" db="EMBL/GenBank/DDBJ databases">
        <authorList>
            <person name="Ryan C."/>
        </authorList>
    </citation>
    <scope>NUCLEOTIDE SEQUENCE [LARGE SCALE GENOMIC DNA]</scope>
</reference>
<keyword evidence="3" id="KW-1185">Reference proteome</keyword>
<name>A0ABC9AVE0_9POAL</name>